<feature type="chain" id="PRO_5020379475" description="DUF3035 domain-containing protein" evidence="2">
    <location>
        <begin position="29"/>
        <end position="225"/>
    </location>
</feature>
<organism evidence="3 4">
    <name type="scientific">Enterovirga rhinocerotis</name>
    <dbReference type="NCBI Taxonomy" id="1339210"/>
    <lineage>
        <taxon>Bacteria</taxon>
        <taxon>Pseudomonadati</taxon>
        <taxon>Pseudomonadota</taxon>
        <taxon>Alphaproteobacteria</taxon>
        <taxon>Hyphomicrobiales</taxon>
        <taxon>Methylobacteriaceae</taxon>
        <taxon>Enterovirga</taxon>
    </lineage>
</organism>
<dbReference type="Proteomes" id="UP000295122">
    <property type="component" value="Unassembled WGS sequence"/>
</dbReference>
<feature type="signal peptide" evidence="2">
    <location>
        <begin position="1"/>
        <end position="28"/>
    </location>
</feature>
<evidence type="ECO:0000313" key="3">
    <source>
        <dbReference type="EMBL" id="TDR88015.1"/>
    </source>
</evidence>
<keyword evidence="4" id="KW-1185">Reference proteome</keyword>
<feature type="region of interest" description="Disordered" evidence="1">
    <location>
        <begin position="63"/>
        <end position="225"/>
    </location>
</feature>
<protein>
    <recommendedName>
        <fullName evidence="5">DUF3035 domain-containing protein</fullName>
    </recommendedName>
</protein>
<reference evidence="3 4" key="1">
    <citation type="submission" date="2019-03" db="EMBL/GenBank/DDBJ databases">
        <title>Genomic Encyclopedia of Type Strains, Phase IV (KMG-IV): sequencing the most valuable type-strain genomes for metagenomic binning, comparative biology and taxonomic classification.</title>
        <authorList>
            <person name="Goeker M."/>
        </authorList>
    </citation>
    <scope>NUCLEOTIDE SEQUENCE [LARGE SCALE GENOMIC DNA]</scope>
    <source>
        <strain evidence="3 4">DSM 25903</strain>
    </source>
</reference>
<feature type="compositionally biased region" description="Low complexity" evidence="1">
    <location>
        <begin position="68"/>
        <end position="80"/>
    </location>
</feature>
<accession>A0A4R7BTX7</accession>
<evidence type="ECO:0000256" key="1">
    <source>
        <dbReference type="SAM" id="MobiDB-lite"/>
    </source>
</evidence>
<comment type="caution">
    <text evidence="3">The sequence shown here is derived from an EMBL/GenBank/DDBJ whole genome shotgun (WGS) entry which is preliminary data.</text>
</comment>
<evidence type="ECO:0008006" key="5">
    <source>
        <dbReference type="Google" id="ProtNLM"/>
    </source>
</evidence>
<feature type="compositionally biased region" description="Low complexity" evidence="1">
    <location>
        <begin position="124"/>
        <end position="134"/>
    </location>
</feature>
<evidence type="ECO:0000313" key="4">
    <source>
        <dbReference type="Proteomes" id="UP000295122"/>
    </source>
</evidence>
<dbReference type="AlphaFoldDB" id="A0A4R7BTX7"/>
<keyword evidence="2" id="KW-0732">Signal</keyword>
<gene>
    <name evidence="3" type="ORF">EV668_3880</name>
</gene>
<proteinExistence type="predicted"/>
<feature type="compositionally biased region" description="Polar residues" evidence="1">
    <location>
        <begin position="151"/>
        <end position="164"/>
    </location>
</feature>
<sequence length="225" mass="24118">MTRTASTRLGLVCSLAVASFAVVGPAAAQEGVAFKNLLGSIGVIPKEKPAIAYRERAPLVVPPKTALPSPGAARRSAGAGWPNDPDVAARRAEEDEARSPVTWSDRRRNNSDRWVNMTPEELAAGRSSRGSASAPIPGSHRGDSARDVLYMSQQELSARSSSDSDVPAGTEPRRRALTDPPSGLRRTTAATMNRGEFEPRVDQQALDANPMTWLTRKFRGGDDED</sequence>
<name>A0A4R7BTX7_9HYPH</name>
<dbReference type="EMBL" id="SNZR01000015">
    <property type="protein sequence ID" value="TDR88015.1"/>
    <property type="molecule type" value="Genomic_DNA"/>
</dbReference>
<evidence type="ECO:0000256" key="2">
    <source>
        <dbReference type="SAM" id="SignalP"/>
    </source>
</evidence>